<dbReference type="PANTHER" id="PTHR33215">
    <property type="entry name" value="PROTEIN DISTAL ANTENNA"/>
    <property type="match status" value="1"/>
</dbReference>
<accession>A0A0U2PEY6</accession>
<dbReference type="InterPro" id="IPR051839">
    <property type="entry name" value="RD_transcriptional_regulator"/>
</dbReference>
<evidence type="ECO:0000313" key="3">
    <source>
        <dbReference type="EMBL" id="ALS97230.1"/>
    </source>
</evidence>
<dbReference type="KEGG" id="lal:AT746_05830"/>
<keyword evidence="7" id="KW-1185">Reference proteome</keyword>
<dbReference type="EMBL" id="CP013650">
    <property type="protein sequence ID" value="ALS97230.1"/>
    <property type="molecule type" value="Genomic_DNA"/>
</dbReference>
<evidence type="ECO:0008006" key="8">
    <source>
        <dbReference type="Google" id="ProtNLM"/>
    </source>
</evidence>
<dbReference type="KEGG" id="lal:AT746_02340"/>
<gene>
    <name evidence="3" type="ORF">AT746_02340</name>
    <name evidence="4" type="ORF">AT746_02765</name>
    <name evidence="5" type="ORF">AT746_04000</name>
    <name evidence="6" type="ORF">AT746_05830</name>
</gene>
<dbReference type="Gene3D" id="1.10.10.60">
    <property type="entry name" value="Homeodomain-like"/>
    <property type="match status" value="1"/>
</dbReference>
<evidence type="ECO:0000313" key="5">
    <source>
        <dbReference type="EMBL" id="ALS97514.1"/>
    </source>
</evidence>
<dbReference type="GO" id="GO:0003677">
    <property type="term" value="F:DNA binding"/>
    <property type="evidence" value="ECO:0007669"/>
    <property type="project" value="InterPro"/>
</dbReference>
<dbReference type="STRING" id="1526571.AT746_02340"/>
<evidence type="ECO:0000313" key="7">
    <source>
        <dbReference type="Proteomes" id="UP000068447"/>
    </source>
</evidence>
<dbReference type="GO" id="GO:0006313">
    <property type="term" value="P:DNA transposition"/>
    <property type="evidence" value="ECO:0007669"/>
    <property type="project" value="InterPro"/>
</dbReference>
<dbReference type="KEGG" id="lal:AT746_04000"/>
<name>A0A0U2PEY6_9ALTE</name>
<dbReference type="EMBL" id="CP013650">
    <property type="protein sequence ID" value="ALS97837.1"/>
    <property type="molecule type" value="Genomic_DNA"/>
</dbReference>
<proteinExistence type="inferred from homology"/>
<dbReference type="EMBL" id="CP013650">
    <property type="protein sequence ID" value="ALS97514.1"/>
    <property type="molecule type" value="Genomic_DNA"/>
</dbReference>
<sequence>MKVLTKRHYSVDFKLSVVQKSISSPDTVKSLAKQLGIHPSMLSRWRTELTRPHASTETSVKNEGPEKSYQSLEKENRRLKKELERAKLEAEILKKAQSYFATKLK</sequence>
<organism evidence="6 7">
    <name type="scientific">Lacimicrobium alkaliphilum</name>
    <dbReference type="NCBI Taxonomy" id="1526571"/>
    <lineage>
        <taxon>Bacteria</taxon>
        <taxon>Pseudomonadati</taxon>
        <taxon>Pseudomonadota</taxon>
        <taxon>Gammaproteobacteria</taxon>
        <taxon>Alteromonadales</taxon>
        <taxon>Alteromonadaceae</taxon>
        <taxon>Lacimicrobium</taxon>
    </lineage>
</organism>
<dbReference type="EMBL" id="CP013650">
    <property type="protein sequence ID" value="ALS97298.1"/>
    <property type="molecule type" value="Genomic_DNA"/>
</dbReference>
<comment type="similarity">
    <text evidence="1">Belongs to the transposase 8 family.</text>
</comment>
<dbReference type="Proteomes" id="UP000068447">
    <property type="component" value="Chromosome"/>
</dbReference>
<dbReference type="GO" id="GO:0004803">
    <property type="term" value="F:transposase activity"/>
    <property type="evidence" value="ECO:0007669"/>
    <property type="project" value="InterPro"/>
</dbReference>
<dbReference type="SUPFAM" id="SSF46689">
    <property type="entry name" value="Homeodomain-like"/>
    <property type="match status" value="1"/>
</dbReference>
<dbReference type="AlphaFoldDB" id="A0A0U2PEY6"/>
<dbReference type="KEGG" id="lal:AT746_02765"/>
<evidence type="ECO:0000313" key="6">
    <source>
        <dbReference type="EMBL" id="ALS97837.1"/>
    </source>
</evidence>
<protein>
    <recommendedName>
        <fullName evidence="8">Transposase</fullName>
    </recommendedName>
</protein>
<dbReference type="Pfam" id="PF01527">
    <property type="entry name" value="HTH_Tnp_1"/>
    <property type="match status" value="1"/>
</dbReference>
<dbReference type="InterPro" id="IPR009057">
    <property type="entry name" value="Homeodomain-like_sf"/>
</dbReference>
<reference evidence="6 7" key="1">
    <citation type="submission" date="2015-12" db="EMBL/GenBank/DDBJ databases">
        <title>Complete genome of Lacimicrobium alkaliphilum KCTC 32984.</title>
        <authorList>
            <person name="Kim S.-G."/>
            <person name="Lee Y.-J."/>
        </authorList>
    </citation>
    <scope>NUCLEOTIDE SEQUENCE [LARGE SCALE GENOMIC DNA]</scope>
    <source>
        <strain evidence="6 7">YelD216</strain>
    </source>
</reference>
<feature type="region of interest" description="Disordered" evidence="2">
    <location>
        <begin position="44"/>
        <end position="73"/>
    </location>
</feature>
<dbReference type="PANTHER" id="PTHR33215:SF13">
    <property type="entry name" value="PROTEIN DISTAL ANTENNA"/>
    <property type="match status" value="1"/>
</dbReference>
<evidence type="ECO:0000256" key="2">
    <source>
        <dbReference type="SAM" id="MobiDB-lite"/>
    </source>
</evidence>
<evidence type="ECO:0000256" key="1">
    <source>
        <dbReference type="ARBA" id="ARBA00009964"/>
    </source>
</evidence>
<dbReference type="InterPro" id="IPR002514">
    <property type="entry name" value="Transposase_8"/>
</dbReference>
<evidence type="ECO:0000313" key="4">
    <source>
        <dbReference type="EMBL" id="ALS97298.1"/>
    </source>
</evidence>